<keyword evidence="5 7" id="KW-0472">Membrane</keyword>
<feature type="transmembrane region" description="Helical" evidence="7">
    <location>
        <begin position="197"/>
        <end position="219"/>
    </location>
</feature>
<protein>
    <recommendedName>
        <fullName evidence="9">Major facilitator superfamily (MFS) profile domain-containing protein</fullName>
    </recommendedName>
</protein>
<evidence type="ECO:0000256" key="6">
    <source>
        <dbReference type="ARBA" id="ARBA00024338"/>
    </source>
</evidence>
<gene>
    <name evidence="8" type="ORF">FEHR0123_LOCUS1501</name>
</gene>
<comment type="subcellular location">
    <subcellularLocation>
        <location evidence="1">Membrane</location>
        <topology evidence="1">Multi-pass membrane protein</topology>
    </subcellularLocation>
</comment>
<proteinExistence type="inferred from homology"/>
<keyword evidence="4 7" id="KW-1133">Transmembrane helix</keyword>
<name>A0A7S3HWD9_9SPIT</name>
<dbReference type="GO" id="GO:0016020">
    <property type="term" value="C:membrane"/>
    <property type="evidence" value="ECO:0007669"/>
    <property type="project" value="UniProtKB-SubCell"/>
</dbReference>
<organism evidence="8">
    <name type="scientific">Favella ehrenbergii</name>
    <dbReference type="NCBI Taxonomy" id="182087"/>
    <lineage>
        <taxon>Eukaryota</taxon>
        <taxon>Sar</taxon>
        <taxon>Alveolata</taxon>
        <taxon>Ciliophora</taxon>
        <taxon>Intramacronucleata</taxon>
        <taxon>Spirotrichea</taxon>
        <taxon>Choreotrichia</taxon>
        <taxon>Tintinnida</taxon>
        <taxon>Xystonellidae</taxon>
        <taxon>Favella</taxon>
    </lineage>
</organism>
<reference evidence="8" key="1">
    <citation type="submission" date="2021-01" db="EMBL/GenBank/DDBJ databases">
        <authorList>
            <person name="Corre E."/>
            <person name="Pelletier E."/>
            <person name="Niang G."/>
            <person name="Scheremetjew M."/>
            <person name="Finn R."/>
            <person name="Kale V."/>
            <person name="Holt S."/>
            <person name="Cochrane G."/>
            <person name="Meng A."/>
            <person name="Brown T."/>
            <person name="Cohen L."/>
        </authorList>
    </citation>
    <scope>NUCLEOTIDE SEQUENCE</scope>
    <source>
        <strain evidence="8">Fehren 1</strain>
    </source>
</reference>
<sequence length="247" mass="26880">MRSSVFEIDVADMSFCGRLRVLCKNSCFIYLVLAGALRFFGGYSLGFLSGKFFEDRFPDYTTEFSVMNAVIVIGGGLPASMIGGILSDRLEHRYGNIKGLISGVGALFAIPFIIISYGWQPSFWGSIISYYVAYFSAEMWYGPSHAQINNMFPSEYQGFAVAAFNLGGAIAGTIATLTLGAIKTQLDTGDDEYDAKINGYILTGGVVFSYLTCGPLFIISGNQYSKQLEENKKKIAAEAMSQVVATK</sequence>
<dbReference type="InterPro" id="IPR011701">
    <property type="entry name" value="MFS"/>
</dbReference>
<dbReference type="AlphaFoldDB" id="A0A7S3HWD9"/>
<dbReference type="Gene3D" id="1.20.1250.20">
    <property type="entry name" value="MFS general substrate transporter like domains"/>
    <property type="match status" value="1"/>
</dbReference>
<feature type="transmembrane region" description="Helical" evidence="7">
    <location>
        <begin position="66"/>
        <end position="87"/>
    </location>
</feature>
<evidence type="ECO:0000256" key="7">
    <source>
        <dbReference type="SAM" id="Phobius"/>
    </source>
</evidence>
<evidence type="ECO:0000256" key="1">
    <source>
        <dbReference type="ARBA" id="ARBA00004141"/>
    </source>
</evidence>
<dbReference type="InterPro" id="IPR036259">
    <property type="entry name" value="MFS_trans_sf"/>
</dbReference>
<evidence type="ECO:0000256" key="3">
    <source>
        <dbReference type="ARBA" id="ARBA00022692"/>
    </source>
</evidence>
<dbReference type="SUPFAM" id="SSF103473">
    <property type="entry name" value="MFS general substrate transporter"/>
    <property type="match status" value="1"/>
</dbReference>
<evidence type="ECO:0000313" key="8">
    <source>
        <dbReference type="EMBL" id="CAE0306595.1"/>
    </source>
</evidence>
<feature type="transmembrane region" description="Helical" evidence="7">
    <location>
        <begin position="99"/>
        <end position="117"/>
    </location>
</feature>
<evidence type="ECO:0000256" key="5">
    <source>
        <dbReference type="ARBA" id="ARBA00023136"/>
    </source>
</evidence>
<feature type="transmembrane region" description="Helical" evidence="7">
    <location>
        <begin position="27"/>
        <end position="46"/>
    </location>
</feature>
<accession>A0A7S3HWD9</accession>
<dbReference type="EMBL" id="HBIE01004833">
    <property type="protein sequence ID" value="CAE0306595.1"/>
    <property type="molecule type" value="Transcribed_RNA"/>
</dbReference>
<evidence type="ECO:0000256" key="2">
    <source>
        <dbReference type="ARBA" id="ARBA00022448"/>
    </source>
</evidence>
<dbReference type="PANTHER" id="PTHR23505:SF79">
    <property type="entry name" value="PROTEIN SPINSTER"/>
    <property type="match status" value="1"/>
</dbReference>
<comment type="similarity">
    <text evidence="6">Belongs to the major facilitator superfamily. Spinster (TC 2.A.1.49) family.</text>
</comment>
<dbReference type="InterPro" id="IPR044770">
    <property type="entry name" value="MFS_spinster-like"/>
</dbReference>
<keyword evidence="3 7" id="KW-0812">Transmembrane</keyword>
<dbReference type="Pfam" id="PF07690">
    <property type="entry name" value="MFS_1"/>
    <property type="match status" value="1"/>
</dbReference>
<feature type="transmembrane region" description="Helical" evidence="7">
    <location>
        <begin position="162"/>
        <end position="182"/>
    </location>
</feature>
<dbReference type="PANTHER" id="PTHR23505">
    <property type="entry name" value="SPINSTER"/>
    <property type="match status" value="1"/>
</dbReference>
<evidence type="ECO:0008006" key="9">
    <source>
        <dbReference type="Google" id="ProtNLM"/>
    </source>
</evidence>
<keyword evidence="2" id="KW-0813">Transport</keyword>
<evidence type="ECO:0000256" key="4">
    <source>
        <dbReference type="ARBA" id="ARBA00022989"/>
    </source>
</evidence>
<dbReference type="GO" id="GO:0022857">
    <property type="term" value="F:transmembrane transporter activity"/>
    <property type="evidence" value="ECO:0007669"/>
    <property type="project" value="InterPro"/>
</dbReference>